<keyword evidence="4 6" id="KW-1133">Transmembrane helix</keyword>
<feature type="transmembrane region" description="Helical" evidence="6">
    <location>
        <begin position="102"/>
        <end position="121"/>
    </location>
</feature>
<dbReference type="InterPro" id="IPR046964">
    <property type="entry name" value="RTN1-4"/>
</dbReference>
<dbReference type="PANTHER" id="PTHR45799">
    <property type="entry name" value="RETICULON-LIKE PROTEIN"/>
    <property type="match status" value="1"/>
</dbReference>
<reference evidence="8" key="1">
    <citation type="submission" date="2016-01" db="EMBL/GenBank/DDBJ databases">
        <title>Reference transcriptome for the parasite Schistocephalus solidus: insights into the molecular evolution of parasitism.</title>
        <authorList>
            <person name="Hebert F.O."/>
            <person name="Grambauer S."/>
            <person name="Barber I."/>
            <person name="Landry C.R."/>
            <person name="Aubin-Horth N."/>
        </authorList>
    </citation>
    <scope>NUCLEOTIDE SEQUENCE</scope>
</reference>
<protein>
    <recommendedName>
        <fullName evidence="6">Reticulon-like protein</fullName>
    </recommendedName>
</protein>
<dbReference type="GO" id="GO:0071787">
    <property type="term" value="P:endoplasmic reticulum tubular network formation"/>
    <property type="evidence" value="ECO:0007669"/>
    <property type="project" value="TreeGrafter"/>
</dbReference>
<evidence type="ECO:0000256" key="2">
    <source>
        <dbReference type="ARBA" id="ARBA00022692"/>
    </source>
</evidence>
<evidence type="ECO:0000259" key="7">
    <source>
        <dbReference type="PROSITE" id="PS50845"/>
    </source>
</evidence>
<dbReference type="EMBL" id="GEEE01023410">
    <property type="protein sequence ID" value="JAP39815.1"/>
    <property type="molecule type" value="Transcribed_RNA"/>
</dbReference>
<keyword evidence="2 6" id="KW-0812">Transmembrane</keyword>
<evidence type="ECO:0000256" key="4">
    <source>
        <dbReference type="ARBA" id="ARBA00022989"/>
    </source>
</evidence>
<dbReference type="GO" id="GO:0005789">
    <property type="term" value="C:endoplasmic reticulum membrane"/>
    <property type="evidence" value="ECO:0007669"/>
    <property type="project" value="UniProtKB-SubCell"/>
</dbReference>
<dbReference type="GO" id="GO:0007420">
    <property type="term" value="P:brain development"/>
    <property type="evidence" value="ECO:0007669"/>
    <property type="project" value="TreeGrafter"/>
</dbReference>
<dbReference type="InterPro" id="IPR003388">
    <property type="entry name" value="Reticulon"/>
</dbReference>
<dbReference type="Pfam" id="PF02453">
    <property type="entry name" value="Reticulon"/>
    <property type="match status" value="1"/>
</dbReference>
<feature type="transmembrane region" description="Helical" evidence="6">
    <location>
        <begin position="127"/>
        <end position="145"/>
    </location>
</feature>
<keyword evidence="3 6" id="KW-0256">Endoplasmic reticulum</keyword>
<feature type="transmembrane region" description="Helical" evidence="6">
    <location>
        <begin position="206"/>
        <end position="232"/>
    </location>
</feature>
<keyword evidence="5 6" id="KW-0472">Membrane</keyword>
<accession>A0A0X3NJN2</accession>
<dbReference type="PANTHER" id="PTHR45799:SF3">
    <property type="entry name" value="RETICULON-2"/>
    <property type="match status" value="1"/>
</dbReference>
<gene>
    <name evidence="8" type="primary">RTN3</name>
    <name evidence="8" type="ORF">TR150994</name>
</gene>
<dbReference type="GO" id="GO:0014069">
    <property type="term" value="C:postsynaptic density"/>
    <property type="evidence" value="ECO:0007669"/>
    <property type="project" value="TreeGrafter"/>
</dbReference>
<dbReference type="PROSITE" id="PS50845">
    <property type="entry name" value="RETICULON"/>
    <property type="match status" value="1"/>
</dbReference>
<dbReference type="GO" id="GO:0043005">
    <property type="term" value="C:neuron projection"/>
    <property type="evidence" value="ECO:0007669"/>
    <property type="project" value="TreeGrafter"/>
</dbReference>
<comment type="subcellular location">
    <subcellularLocation>
        <location evidence="1 6">Endoplasmic reticulum membrane</location>
        <topology evidence="1 6">Multi-pass membrane protein</topology>
    </subcellularLocation>
</comment>
<organism evidence="8">
    <name type="scientific">Schistocephalus solidus</name>
    <name type="common">Tapeworm</name>
    <dbReference type="NCBI Taxonomy" id="70667"/>
    <lineage>
        <taxon>Eukaryota</taxon>
        <taxon>Metazoa</taxon>
        <taxon>Spiralia</taxon>
        <taxon>Lophotrochozoa</taxon>
        <taxon>Platyhelminthes</taxon>
        <taxon>Cestoda</taxon>
        <taxon>Eucestoda</taxon>
        <taxon>Diphyllobothriidea</taxon>
        <taxon>Diphyllobothriidae</taxon>
        <taxon>Schistocephalus</taxon>
    </lineage>
</organism>
<evidence type="ECO:0000313" key="8">
    <source>
        <dbReference type="EMBL" id="JAP39815.1"/>
    </source>
</evidence>
<evidence type="ECO:0000256" key="1">
    <source>
        <dbReference type="ARBA" id="ARBA00004477"/>
    </source>
</evidence>
<feature type="domain" description="Reticulon" evidence="7">
    <location>
        <begin position="92"/>
        <end position="280"/>
    </location>
</feature>
<name>A0A0X3NJN2_SCHSO</name>
<evidence type="ECO:0000256" key="6">
    <source>
        <dbReference type="RuleBase" id="RU363132"/>
    </source>
</evidence>
<evidence type="ECO:0000256" key="5">
    <source>
        <dbReference type="ARBA" id="ARBA00023136"/>
    </source>
</evidence>
<evidence type="ECO:0000256" key="3">
    <source>
        <dbReference type="ARBA" id="ARBA00022824"/>
    </source>
</evidence>
<sequence length="280" mass="31089">MGTVIDEATGLPVTDMDKILSVMDNPPSFQSDSSVYGSSSLEFIIPPSKPPMRVAEVVSERNVRPSELPTEMDLRAVAASRRLNLPDVSPILLDLIYWRRPYISAIVFITAMVLELGLLMYSVISVISNFLLALLFMAVGTRLYFRIINAPEASPLNALGKLNCRLSPTVSAELVQVLTARLNYGMVMVRDLFLLRSLSDSMKFGAVLYSLTYIGARFNFLTLCILGTLVAFSIPKVCEVYKTEINCALRTLVDEGNKLLDRLGTRIRRLLPGANHLKLR</sequence>
<proteinExistence type="predicted"/>
<dbReference type="GO" id="GO:0030182">
    <property type="term" value="P:neuron differentiation"/>
    <property type="evidence" value="ECO:0007669"/>
    <property type="project" value="TreeGrafter"/>
</dbReference>
<dbReference type="AlphaFoldDB" id="A0A0X3NJN2"/>